<dbReference type="EMBL" id="JACDQQ010000616">
    <property type="protein sequence ID" value="MBA0084567.1"/>
    <property type="molecule type" value="Genomic_DNA"/>
</dbReference>
<proteinExistence type="predicted"/>
<accession>A0A7V8NNW2</accession>
<comment type="caution">
    <text evidence="1">The sequence shown here is derived from an EMBL/GenBank/DDBJ whole genome shotgun (WGS) entry which is preliminary data.</text>
</comment>
<dbReference type="Proteomes" id="UP000567293">
    <property type="component" value="Unassembled WGS sequence"/>
</dbReference>
<keyword evidence="2" id="KW-1185">Reference proteome</keyword>
<sequence>MVRPGNLSSARFVGYQPGLVLDHTFSPHFSSTAGYFYFFTGQFLRETPTARGVGYFYAVLTFRL</sequence>
<dbReference type="AlphaFoldDB" id="A0A7V8NNW2"/>
<name>A0A7V8NNW2_9BACT</name>
<protein>
    <submittedName>
        <fullName evidence="1">Alginate export family protein</fullName>
    </submittedName>
</protein>
<feature type="non-terminal residue" evidence="1">
    <location>
        <position position="64"/>
    </location>
</feature>
<evidence type="ECO:0000313" key="2">
    <source>
        <dbReference type="Proteomes" id="UP000567293"/>
    </source>
</evidence>
<organism evidence="1 2">
    <name type="scientific">Candidatus Acidiferrum panamense</name>
    <dbReference type="NCBI Taxonomy" id="2741543"/>
    <lineage>
        <taxon>Bacteria</taxon>
        <taxon>Pseudomonadati</taxon>
        <taxon>Acidobacteriota</taxon>
        <taxon>Terriglobia</taxon>
        <taxon>Candidatus Acidiferrales</taxon>
        <taxon>Candidatus Acidiferrum</taxon>
    </lineage>
</organism>
<reference evidence="1" key="1">
    <citation type="submission" date="2020-06" db="EMBL/GenBank/DDBJ databases">
        <title>Legume-microbial interactions unlock mineral nutrients during tropical forest succession.</title>
        <authorList>
            <person name="Epihov D.Z."/>
        </authorList>
    </citation>
    <scope>NUCLEOTIDE SEQUENCE [LARGE SCALE GENOMIC DNA]</scope>
    <source>
        <strain evidence="1">Pan2503</strain>
    </source>
</reference>
<evidence type="ECO:0000313" key="1">
    <source>
        <dbReference type="EMBL" id="MBA0084567.1"/>
    </source>
</evidence>
<gene>
    <name evidence="1" type="ORF">HRJ53_06200</name>
</gene>